<name>A0A0J9XDJ7_GEOCN</name>
<comment type="caution">
    <text evidence="4">The sequence shown here is derived from an EMBL/GenBank/DDBJ whole genome shotgun (WGS) entry which is preliminary data.</text>
</comment>
<dbReference type="STRING" id="1173061.A0A0J9XDJ7"/>
<dbReference type="AlphaFoldDB" id="A0A0J9XDJ7"/>
<dbReference type="Gene3D" id="3.90.79.10">
    <property type="entry name" value="Nucleoside Triphosphate Pyrophosphohydrolase"/>
    <property type="match status" value="1"/>
</dbReference>
<evidence type="ECO:0000313" key="5">
    <source>
        <dbReference type="Proteomes" id="UP000242525"/>
    </source>
</evidence>
<dbReference type="Pfam" id="PF00293">
    <property type="entry name" value="NUDIX"/>
    <property type="match status" value="1"/>
</dbReference>
<evidence type="ECO:0000313" key="4">
    <source>
        <dbReference type="EMBL" id="CDO54940.1"/>
    </source>
</evidence>
<dbReference type="InterPro" id="IPR000086">
    <property type="entry name" value="NUDIX_hydrolase_dom"/>
</dbReference>
<dbReference type="PROSITE" id="PS51462">
    <property type="entry name" value="NUDIX"/>
    <property type="match status" value="1"/>
</dbReference>
<dbReference type="GO" id="GO:0010945">
    <property type="term" value="F:coenzyme A diphosphatase activity"/>
    <property type="evidence" value="ECO:0007669"/>
    <property type="project" value="InterPro"/>
</dbReference>
<dbReference type="SUPFAM" id="SSF55811">
    <property type="entry name" value="Nudix"/>
    <property type="match status" value="1"/>
</dbReference>
<evidence type="ECO:0000259" key="3">
    <source>
        <dbReference type="PROSITE" id="PS51462"/>
    </source>
</evidence>
<dbReference type="Proteomes" id="UP000242525">
    <property type="component" value="Unassembled WGS sequence"/>
</dbReference>
<gene>
    <name evidence="4" type="ORF">BN980_GECA09s01561g</name>
</gene>
<dbReference type="CDD" id="cd03426">
    <property type="entry name" value="NUDIX_CoAse_Nudt7"/>
    <property type="match status" value="1"/>
</dbReference>
<feature type="domain" description="Nudix hydrolase" evidence="3">
    <location>
        <begin position="29"/>
        <end position="195"/>
    </location>
</feature>
<dbReference type="OrthoDB" id="206213at2759"/>
<dbReference type="EMBL" id="CCBN010000009">
    <property type="protein sequence ID" value="CDO54940.1"/>
    <property type="molecule type" value="Genomic_DNA"/>
</dbReference>
<keyword evidence="2" id="KW-0472">Membrane</keyword>
<keyword evidence="2" id="KW-0812">Transmembrane</keyword>
<feature type="transmembrane region" description="Helical" evidence="2">
    <location>
        <begin position="341"/>
        <end position="361"/>
    </location>
</feature>
<evidence type="ECO:0000256" key="1">
    <source>
        <dbReference type="SAM" id="MobiDB-lite"/>
    </source>
</evidence>
<accession>A0A0J9XDJ7</accession>
<reference evidence="4" key="1">
    <citation type="submission" date="2014-03" db="EMBL/GenBank/DDBJ databases">
        <authorList>
            <person name="Casaregola S."/>
        </authorList>
    </citation>
    <scope>NUCLEOTIDE SEQUENCE [LARGE SCALE GENOMIC DNA]</scope>
    <source>
        <strain evidence="4">CLIB 918</strain>
    </source>
</reference>
<dbReference type="InterPro" id="IPR045121">
    <property type="entry name" value="CoAse"/>
</dbReference>
<proteinExistence type="predicted"/>
<protein>
    <recommendedName>
        <fullName evidence="3">Nudix hydrolase domain-containing protein</fullName>
    </recommendedName>
</protein>
<organism evidence="4 5">
    <name type="scientific">Geotrichum candidum</name>
    <name type="common">Oospora lactis</name>
    <name type="synonym">Dipodascus geotrichum</name>
    <dbReference type="NCBI Taxonomy" id="1173061"/>
    <lineage>
        <taxon>Eukaryota</taxon>
        <taxon>Fungi</taxon>
        <taxon>Dikarya</taxon>
        <taxon>Ascomycota</taxon>
        <taxon>Saccharomycotina</taxon>
        <taxon>Dipodascomycetes</taxon>
        <taxon>Dipodascales</taxon>
        <taxon>Dipodascaceae</taxon>
        <taxon>Geotrichum</taxon>
    </lineage>
</organism>
<dbReference type="PANTHER" id="PTHR12992">
    <property type="entry name" value="NUDIX HYDROLASE"/>
    <property type="match status" value="1"/>
</dbReference>
<dbReference type="InterPro" id="IPR015797">
    <property type="entry name" value="NUDIX_hydrolase-like_dom_sf"/>
</dbReference>
<feature type="region of interest" description="Disordered" evidence="1">
    <location>
        <begin position="82"/>
        <end position="101"/>
    </location>
</feature>
<evidence type="ECO:0000256" key="2">
    <source>
        <dbReference type="SAM" id="Phobius"/>
    </source>
</evidence>
<keyword evidence="2" id="KW-1133">Transmembrane helix</keyword>
<dbReference type="PANTHER" id="PTHR12992:SF44">
    <property type="entry name" value="NUDIX HYDROLASE DOMAIN-CONTAINING PROTEIN"/>
    <property type="match status" value="1"/>
</dbReference>
<sequence length="367" mass="41576">MALNLQIVNGLTHIHENFPELKLDHPTVKRRCSVAIIIRFPGIDIPADIKDVQHVFDQVKREPSSQSAEILFIKRTSRKGDRWSGHVALPGGKRDPEDESDLAAAQRETLEEVGIDLVKDGLLVGPLDQRFVKTSWGRVTLMTLCPYIFLVSGVSTPPLKLQPTEIDRAFWISVSQLFGSQAGTNGYEIVPLGDRLRLHERPLIPRFLHPFIKSWVIGSMRFNAINLMNPLDMEVADFELGGYDAVPAPTELQLPYKLWGLTNGIILDFLEIVRPKTEIMKFSYPTMQALDLRLILAILTFNFRRKKQALFKSIPVPYQEGKMDLAGIALDGYFKYLAKSIIIGLALRATVVTLIIYKLFIKFVKRR</sequence>
<keyword evidence="5" id="KW-1185">Reference proteome</keyword>